<dbReference type="EMBL" id="JACHNH010000001">
    <property type="protein sequence ID" value="MBB4760560.1"/>
    <property type="molecule type" value="Genomic_DNA"/>
</dbReference>
<keyword evidence="1" id="KW-1133">Transmembrane helix</keyword>
<evidence type="ECO:0000256" key="1">
    <source>
        <dbReference type="SAM" id="Phobius"/>
    </source>
</evidence>
<feature type="transmembrane region" description="Helical" evidence="1">
    <location>
        <begin position="38"/>
        <end position="59"/>
    </location>
</feature>
<dbReference type="RefSeq" id="WP_184990426.1">
    <property type="nucleotide sequence ID" value="NZ_BOMK01000058.1"/>
</dbReference>
<organism evidence="2 3">
    <name type="scientific">Actinoplanes digitatis</name>
    <dbReference type="NCBI Taxonomy" id="1868"/>
    <lineage>
        <taxon>Bacteria</taxon>
        <taxon>Bacillati</taxon>
        <taxon>Actinomycetota</taxon>
        <taxon>Actinomycetes</taxon>
        <taxon>Micromonosporales</taxon>
        <taxon>Micromonosporaceae</taxon>
        <taxon>Actinoplanes</taxon>
    </lineage>
</organism>
<name>A0A7W7HTM3_9ACTN</name>
<proteinExistence type="predicted"/>
<evidence type="ECO:0000313" key="3">
    <source>
        <dbReference type="Proteomes" id="UP000578112"/>
    </source>
</evidence>
<comment type="caution">
    <text evidence="2">The sequence shown here is derived from an EMBL/GenBank/DDBJ whole genome shotgun (WGS) entry which is preliminary data.</text>
</comment>
<sequence>MRTIGVAVVGMFAGLLLGVVLTESAVRPAGTDVSPATALVLGLGPLLLAVLGAVAGLLIDRRRR</sequence>
<dbReference type="AlphaFoldDB" id="A0A7W7HTM3"/>
<reference evidence="2 3" key="1">
    <citation type="submission" date="2020-08" db="EMBL/GenBank/DDBJ databases">
        <title>Sequencing the genomes of 1000 actinobacteria strains.</title>
        <authorList>
            <person name="Klenk H.-P."/>
        </authorList>
    </citation>
    <scope>NUCLEOTIDE SEQUENCE [LARGE SCALE GENOMIC DNA]</scope>
    <source>
        <strain evidence="2 3">DSM 43149</strain>
    </source>
</reference>
<dbReference type="InterPro" id="IPR046001">
    <property type="entry name" value="DUF5957"/>
</dbReference>
<keyword evidence="3" id="KW-1185">Reference proteome</keyword>
<gene>
    <name evidence="2" type="ORF">BJ971_001116</name>
</gene>
<keyword evidence="1" id="KW-0812">Transmembrane</keyword>
<accession>A0A7W7HTM3</accession>
<dbReference type="Proteomes" id="UP000578112">
    <property type="component" value="Unassembled WGS sequence"/>
</dbReference>
<evidence type="ECO:0000313" key="2">
    <source>
        <dbReference type="EMBL" id="MBB4760560.1"/>
    </source>
</evidence>
<protein>
    <submittedName>
        <fullName evidence="2">Uncharacterized protein</fullName>
    </submittedName>
</protein>
<dbReference type="Pfam" id="PF19382">
    <property type="entry name" value="DUF5957"/>
    <property type="match status" value="1"/>
</dbReference>
<keyword evidence="1" id="KW-0472">Membrane</keyword>